<keyword evidence="2" id="KW-1185">Reference proteome</keyword>
<gene>
    <name evidence="1" type="ORF">FZO89_10800</name>
</gene>
<dbReference type="OrthoDB" id="338237at2"/>
<sequence>MGTTEIAEIQRIFSTRLDTLDHILDVGQAHLPDIDAALGERLAPDMFPLGTQIAFACNQPLGFSQWCAGQPIELLDPGVTGIATARGYILDTRARVAAIQADDARLDESKRTGLGPGMYCETPARLYVSDYLLPNFYFHIAMTYAILRKLGVPVGKADYMRFLRPHVRQAS</sequence>
<dbReference type="EMBL" id="VTFT01000001">
    <property type="protein sequence ID" value="TYT26706.1"/>
    <property type="molecule type" value="Genomic_DNA"/>
</dbReference>
<organism evidence="1 2">
    <name type="scientific">Luteimonas viscosa</name>
    <dbReference type="NCBI Taxonomy" id="1132694"/>
    <lineage>
        <taxon>Bacteria</taxon>
        <taxon>Pseudomonadati</taxon>
        <taxon>Pseudomonadota</taxon>
        <taxon>Gammaproteobacteria</taxon>
        <taxon>Lysobacterales</taxon>
        <taxon>Lysobacteraceae</taxon>
        <taxon>Luteimonas</taxon>
    </lineage>
</organism>
<dbReference type="AlphaFoldDB" id="A0A5D4XPY7"/>
<comment type="caution">
    <text evidence="1">The sequence shown here is derived from an EMBL/GenBank/DDBJ whole genome shotgun (WGS) entry which is preliminary data.</text>
</comment>
<reference evidence="1 2" key="1">
    <citation type="submission" date="2019-08" db="EMBL/GenBank/DDBJ databases">
        <title>Luteimonas viscosus sp. nov., isolated from soil of a sunflower field.</title>
        <authorList>
            <person name="Jianli Z."/>
            <person name="Ying Z."/>
        </authorList>
    </citation>
    <scope>NUCLEOTIDE SEQUENCE [LARGE SCALE GENOMIC DNA]</scope>
    <source>
        <strain evidence="1 2">XBU10</strain>
    </source>
</reference>
<protein>
    <submittedName>
        <fullName evidence="1">DUF1993 domain-containing protein</fullName>
    </submittedName>
</protein>
<dbReference type="PANTHER" id="PTHR36922:SF1">
    <property type="entry name" value="DUF1993 DOMAIN-CONTAINING PROTEIN"/>
    <property type="match status" value="1"/>
</dbReference>
<dbReference type="PANTHER" id="PTHR36922">
    <property type="entry name" value="BLL2446 PROTEIN"/>
    <property type="match status" value="1"/>
</dbReference>
<dbReference type="Proteomes" id="UP000324973">
    <property type="component" value="Unassembled WGS sequence"/>
</dbReference>
<dbReference type="RefSeq" id="WP_149103261.1">
    <property type="nucleotide sequence ID" value="NZ_VTFT01000001.1"/>
</dbReference>
<dbReference type="SUPFAM" id="SSF109854">
    <property type="entry name" value="DinB/YfiT-like putative metalloenzymes"/>
    <property type="match status" value="1"/>
</dbReference>
<dbReference type="Gene3D" id="1.20.120.450">
    <property type="entry name" value="dinb family like domain"/>
    <property type="match status" value="1"/>
</dbReference>
<proteinExistence type="predicted"/>
<dbReference type="InterPro" id="IPR034660">
    <property type="entry name" value="DinB/YfiT-like"/>
</dbReference>
<evidence type="ECO:0000313" key="1">
    <source>
        <dbReference type="EMBL" id="TYT26706.1"/>
    </source>
</evidence>
<evidence type="ECO:0000313" key="2">
    <source>
        <dbReference type="Proteomes" id="UP000324973"/>
    </source>
</evidence>
<name>A0A5D4XPY7_9GAMM</name>
<dbReference type="Pfam" id="PF09351">
    <property type="entry name" value="DUF1993"/>
    <property type="match status" value="1"/>
</dbReference>
<accession>A0A5D4XPY7</accession>
<dbReference type="InterPro" id="IPR018531">
    <property type="entry name" value="DUF1993"/>
</dbReference>